<organism evidence="2 3">
    <name type="scientific">Virgibacillus necropolis</name>
    <dbReference type="NCBI Taxonomy" id="163877"/>
    <lineage>
        <taxon>Bacteria</taxon>
        <taxon>Bacillati</taxon>
        <taxon>Bacillota</taxon>
        <taxon>Bacilli</taxon>
        <taxon>Bacillales</taxon>
        <taxon>Bacillaceae</taxon>
        <taxon>Virgibacillus</taxon>
    </lineage>
</organism>
<proteinExistence type="predicted"/>
<dbReference type="Proteomes" id="UP000204391">
    <property type="component" value="Chromosome"/>
</dbReference>
<name>A0A221MEN7_9BACI</name>
<evidence type="ECO:0000313" key="3">
    <source>
        <dbReference type="Proteomes" id="UP000204391"/>
    </source>
</evidence>
<accession>A0A221MEN7</accession>
<evidence type="ECO:0000313" key="2">
    <source>
        <dbReference type="EMBL" id="ASN06094.1"/>
    </source>
</evidence>
<dbReference type="KEGG" id="vne:CFK40_14240"/>
<reference evidence="2 3" key="1">
    <citation type="journal article" date="2003" name="Int. J. Syst. Evol. Microbiol.">
        <title>Virgibacillus carmonensis sp. nov., Virgibacillus necropolis sp. nov. and Virgibacillus picturae sp. nov., three novel species isolated from deteriorated mural paintings, transfer of the species of the genus salibacillus to Virgibacillus, as Virgibacillus marismortui comb. nov. and Virgibacillus salexigens comb. nov., and emended description of the genus Virgibacillus.</title>
        <authorList>
            <person name="Heyrman J."/>
            <person name="Logan N.A."/>
            <person name="Busse H.J."/>
            <person name="Balcaen A."/>
            <person name="Lebbe L."/>
            <person name="Rodriguez-Diaz M."/>
            <person name="Swings J."/>
            <person name="De Vos P."/>
        </authorList>
    </citation>
    <scope>NUCLEOTIDE SEQUENCE [LARGE SCALE GENOMIC DNA]</scope>
    <source>
        <strain evidence="2 3">LMG 19488</strain>
    </source>
</reference>
<protein>
    <submittedName>
        <fullName evidence="2">Uncharacterized protein</fullName>
    </submittedName>
</protein>
<feature type="region of interest" description="Disordered" evidence="1">
    <location>
        <begin position="1"/>
        <end position="20"/>
    </location>
</feature>
<evidence type="ECO:0000256" key="1">
    <source>
        <dbReference type="SAM" id="MobiDB-lite"/>
    </source>
</evidence>
<dbReference type="OrthoDB" id="2453115at2"/>
<gene>
    <name evidence="2" type="ORF">CFK40_14240</name>
</gene>
<keyword evidence="3" id="KW-1185">Reference proteome</keyword>
<sequence>MEKEKNSESGAKNNKKTPDVRAFNDEFTRSFLQSANETRPGYYPFLSGLDAYKMDFPEGGVIGDKGYTKKENVIERYLVGVDDKHNIESSINITYYASHISKSAKVVLDDLSYNVGIDLSYKKLSSDNQSLYIAPFTAEDNIYGYAAYIQNEVEPGGIEVIYTSECTQPNCADLEDEQKEKIRKMIKSITFIQKSHESE</sequence>
<dbReference type="AlphaFoldDB" id="A0A221MEN7"/>
<dbReference type="EMBL" id="CP022437">
    <property type="protein sequence ID" value="ASN06094.1"/>
    <property type="molecule type" value="Genomic_DNA"/>
</dbReference>
<dbReference type="RefSeq" id="WP_089532955.1">
    <property type="nucleotide sequence ID" value="NZ_CP022437.1"/>
</dbReference>